<dbReference type="OrthoDB" id="10250354at2759"/>
<evidence type="ECO:0000313" key="5">
    <source>
        <dbReference type="Proteomes" id="UP000708148"/>
    </source>
</evidence>
<dbReference type="PROSITE" id="PS00636">
    <property type="entry name" value="DNAJ_1"/>
    <property type="match status" value="1"/>
</dbReference>
<dbReference type="InterPro" id="IPR001623">
    <property type="entry name" value="DnaJ_domain"/>
</dbReference>
<dbReference type="PANTHER" id="PTHR44200:SF1">
    <property type="entry name" value="DNAJ HOMOLOG SUBFAMILY C MEMBER 7"/>
    <property type="match status" value="1"/>
</dbReference>
<dbReference type="Pfam" id="PF00226">
    <property type="entry name" value="DnaJ"/>
    <property type="match status" value="1"/>
</dbReference>
<dbReference type="PRINTS" id="PR00625">
    <property type="entry name" value="JDOMAIN"/>
</dbReference>
<name>A0A8S1J5S9_9CHLO</name>
<evidence type="ECO:0000313" key="4">
    <source>
        <dbReference type="EMBL" id="CAD7701382.1"/>
    </source>
</evidence>
<accession>A0A8S1J5S9</accession>
<dbReference type="PANTHER" id="PTHR44200">
    <property type="entry name" value="DNAJ HOMOLOG SUBFAMILY C MEMBER 7"/>
    <property type="match status" value="1"/>
</dbReference>
<dbReference type="Gene3D" id="1.10.287.110">
    <property type="entry name" value="DnaJ domain"/>
    <property type="match status" value="1"/>
</dbReference>
<evidence type="ECO:0000256" key="1">
    <source>
        <dbReference type="SAM" id="Coils"/>
    </source>
</evidence>
<dbReference type="InterPro" id="IPR018253">
    <property type="entry name" value="DnaJ_domain_CS"/>
</dbReference>
<evidence type="ECO:0000256" key="2">
    <source>
        <dbReference type="SAM" id="MobiDB-lite"/>
    </source>
</evidence>
<dbReference type="SUPFAM" id="SSF48452">
    <property type="entry name" value="TPR-like"/>
    <property type="match status" value="1"/>
</dbReference>
<dbReference type="SUPFAM" id="SSF46565">
    <property type="entry name" value="Chaperone J-domain"/>
    <property type="match status" value="1"/>
</dbReference>
<feature type="coiled-coil region" evidence="1">
    <location>
        <begin position="327"/>
        <end position="354"/>
    </location>
</feature>
<feature type="domain" description="J" evidence="3">
    <location>
        <begin position="574"/>
        <end position="639"/>
    </location>
</feature>
<feature type="region of interest" description="Disordered" evidence="2">
    <location>
        <begin position="140"/>
        <end position="212"/>
    </location>
</feature>
<feature type="compositionally biased region" description="Basic and acidic residues" evidence="2">
    <location>
        <begin position="202"/>
        <end position="212"/>
    </location>
</feature>
<feature type="compositionally biased region" description="Basic and acidic residues" evidence="2">
    <location>
        <begin position="1"/>
        <end position="14"/>
    </location>
</feature>
<dbReference type="Proteomes" id="UP000708148">
    <property type="component" value="Unassembled WGS sequence"/>
</dbReference>
<dbReference type="Gene3D" id="1.25.40.10">
    <property type="entry name" value="Tetratricopeptide repeat domain"/>
    <property type="match status" value="1"/>
</dbReference>
<dbReference type="InterPro" id="IPR011990">
    <property type="entry name" value="TPR-like_helical_dom_sf"/>
</dbReference>
<feature type="region of interest" description="Disordered" evidence="2">
    <location>
        <begin position="1"/>
        <end position="80"/>
    </location>
</feature>
<dbReference type="CDD" id="cd06257">
    <property type="entry name" value="DnaJ"/>
    <property type="match status" value="1"/>
</dbReference>
<organism evidence="4 5">
    <name type="scientific">Ostreobium quekettii</name>
    <dbReference type="NCBI Taxonomy" id="121088"/>
    <lineage>
        <taxon>Eukaryota</taxon>
        <taxon>Viridiplantae</taxon>
        <taxon>Chlorophyta</taxon>
        <taxon>core chlorophytes</taxon>
        <taxon>Ulvophyceae</taxon>
        <taxon>TCBD clade</taxon>
        <taxon>Bryopsidales</taxon>
        <taxon>Ostreobineae</taxon>
        <taxon>Ostreobiaceae</taxon>
        <taxon>Ostreobium</taxon>
    </lineage>
</organism>
<dbReference type="PROSITE" id="PS50076">
    <property type="entry name" value="DNAJ_2"/>
    <property type="match status" value="1"/>
</dbReference>
<keyword evidence="1" id="KW-0175">Coiled coil</keyword>
<dbReference type="EMBL" id="CAJHUC010001519">
    <property type="protein sequence ID" value="CAD7701382.1"/>
    <property type="molecule type" value="Genomic_DNA"/>
</dbReference>
<dbReference type="InterPro" id="IPR052758">
    <property type="entry name" value="SRC_co-chaperone"/>
</dbReference>
<dbReference type="AlphaFoldDB" id="A0A8S1J5S9"/>
<dbReference type="InterPro" id="IPR019734">
    <property type="entry name" value="TPR_rpt"/>
</dbReference>
<dbReference type="InterPro" id="IPR036869">
    <property type="entry name" value="J_dom_sf"/>
</dbReference>
<evidence type="ECO:0000259" key="3">
    <source>
        <dbReference type="PROSITE" id="PS50076"/>
    </source>
</evidence>
<dbReference type="SMART" id="SM00271">
    <property type="entry name" value="DnaJ"/>
    <property type="match status" value="1"/>
</dbReference>
<proteinExistence type="predicted"/>
<feature type="coiled-coil region" evidence="1">
    <location>
        <begin position="403"/>
        <end position="437"/>
    </location>
</feature>
<comment type="caution">
    <text evidence="4">The sequence shown here is derived from an EMBL/GenBank/DDBJ whole genome shotgun (WGS) entry which is preliminary data.</text>
</comment>
<sequence>MASAREASRHELSPQRKARGLFVGTREARPRASPSLLSCKDAMAGLPSRTSEPRSPSGPWGPGCGSTPSTSGRLGEAGWGMPFGGVLETRRGAAARRQSAMFTWDDGPGRLEDRMAAVVLGERGCRGTCRGSAYGPRLASRASVDERMTTGRGEAAPEAAAMRRGDRGGRSPLAEGFSQWPPPVCSLAGHQSPKSQQQRAMDGPRLREDKDSSCVVTRSVTQLERSSSMPDAAALQRRCQCYQAEVEYLKEREGELRGDLSRARVENAALSAKVQRTHDMYKEALEARRTAREALSEMAQENARLVAAFIEKKQDLRSMQDTAGEERRMWAEQLEALEAELKHTQEQLSRVQGCKPVTPTMSDTTSDTLSEFMSVGELSSEEDVPGCLPCHRSPSDTAWASETAKSLRTLQDMQVENERLQEENVRLRHDYDETAKQQECHDLHQAAEEMKKRGNQMFKCERYQEAMDEYSQGLQLGLEDHSLVAVLHCNRAAALLNLNRFLEALADCFVAVAMDGSYSRAFQRRADVFAALGDFSSAVEDLKTVLARGGGQQVEARTQLTDVLRKANSGQAIDAYRVLGVSPSAPALEIKTSYRQLALKYHPDKAAHVPGSDVLFKLVAEANAMLSDPHKRQQYDLDMRSRTRAPFRSTRF</sequence>
<gene>
    <name evidence="4" type="ORF">OSTQU699_LOCUS6741</name>
</gene>
<protein>
    <recommendedName>
        <fullName evidence="3">J domain-containing protein</fullName>
    </recommendedName>
</protein>
<keyword evidence="5" id="KW-1185">Reference proteome</keyword>
<reference evidence="4" key="1">
    <citation type="submission" date="2020-12" db="EMBL/GenBank/DDBJ databases">
        <authorList>
            <person name="Iha C."/>
        </authorList>
    </citation>
    <scope>NUCLEOTIDE SEQUENCE</scope>
</reference>
<dbReference type="SMART" id="SM00028">
    <property type="entry name" value="TPR"/>
    <property type="match status" value="3"/>
</dbReference>